<protein>
    <recommendedName>
        <fullName evidence="1">anthranilate synthase</fullName>
        <ecNumber evidence="1">4.1.3.27</ecNumber>
    </recommendedName>
</protein>
<dbReference type="EMBL" id="PIQH01000009">
    <property type="protein sequence ID" value="RUO78842.1"/>
    <property type="molecule type" value="Genomic_DNA"/>
</dbReference>
<dbReference type="NCBIfam" id="TIGR00566">
    <property type="entry name" value="trpG_papA"/>
    <property type="match status" value="1"/>
</dbReference>
<dbReference type="InterPro" id="IPR029062">
    <property type="entry name" value="Class_I_gatase-like"/>
</dbReference>
<dbReference type="RefSeq" id="WP_126842413.1">
    <property type="nucleotide sequence ID" value="NZ_PIQH01000009.1"/>
</dbReference>
<dbReference type="GO" id="GO:0005829">
    <property type="term" value="C:cytosol"/>
    <property type="evidence" value="ECO:0007669"/>
    <property type="project" value="TreeGrafter"/>
</dbReference>
<dbReference type="Pfam" id="PF00117">
    <property type="entry name" value="GATase"/>
    <property type="match status" value="1"/>
</dbReference>
<dbReference type="PRINTS" id="PR00096">
    <property type="entry name" value="GATASE"/>
</dbReference>
<dbReference type="AlphaFoldDB" id="A0A432ZM14"/>
<sequence length="215" mass="23126">MTNSAFDRIVLLDNIDSFSYNLVDELQRLGIPLTVYRNNVDAALLCQALDDFDGKQLLVLSPGPGHPRDAGCLMAVIEHCAERIPMLGICLGFQALCLHSGGAVEHCGEIVHGKASTIQCRPHPVFDDVATQHHLRVARYHSLSGYQLPSSVNVLATVQGPTDAIPMAAEFYHGSALGFQFHPESLLTTTGPALLQASVSYLAQTRRVGASHAVS</sequence>
<evidence type="ECO:0000313" key="6">
    <source>
        <dbReference type="EMBL" id="RUO78842.1"/>
    </source>
</evidence>
<dbReference type="CDD" id="cd01743">
    <property type="entry name" value="GATase1_Anthranilate_Synthase"/>
    <property type="match status" value="1"/>
</dbReference>
<dbReference type="GO" id="GO:0004048">
    <property type="term" value="F:anthranilate phosphoribosyltransferase activity"/>
    <property type="evidence" value="ECO:0007669"/>
    <property type="project" value="TreeGrafter"/>
</dbReference>
<evidence type="ECO:0000259" key="5">
    <source>
        <dbReference type="Pfam" id="PF00117"/>
    </source>
</evidence>
<dbReference type="PANTHER" id="PTHR43418">
    <property type="entry name" value="MULTIFUNCTIONAL TRYPTOPHAN BIOSYNTHESIS PROTEIN-RELATED"/>
    <property type="match status" value="1"/>
</dbReference>
<evidence type="ECO:0000256" key="4">
    <source>
        <dbReference type="ARBA" id="ARBA00047683"/>
    </source>
</evidence>
<dbReference type="SUPFAM" id="SSF52317">
    <property type="entry name" value="Class I glutamine amidotransferase-like"/>
    <property type="match status" value="1"/>
</dbReference>
<dbReference type="EC" id="4.1.3.27" evidence="1"/>
<name>A0A432ZM14_9GAMM</name>
<keyword evidence="3" id="KW-0456">Lyase</keyword>
<comment type="catalytic activity">
    <reaction evidence="4">
        <text>chorismate + L-glutamine = anthranilate + pyruvate + L-glutamate + H(+)</text>
        <dbReference type="Rhea" id="RHEA:21732"/>
        <dbReference type="ChEBI" id="CHEBI:15361"/>
        <dbReference type="ChEBI" id="CHEBI:15378"/>
        <dbReference type="ChEBI" id="CHEBI:16567"/>
        <dbReference type="ChEBI" id="CHEBI:29748"/>
        <dbReference type="ChEBI" id="CHEBI:29985"/>
        <dbReference type="ChEBI" id="CHEBI:58359"/>
        <dbReference type="EC" id="4.1.3.27"/>
    </reaction>
</comment>
<dbReference type="Gene3D" id="3.40.50.880">
    <property type="match status" value="1"/>
</dbReference>
<dbReference type="InterPro" id="IPR017926">
    <property type="entry name" value="GATASE"/>
</dbReference>
<evidence type="ECO:0000256" key="2">
    <source>
        <dbReference type="ARBA" id="ARBA00022962"/>
    </source>
</evidence>
<dbReference type="Proteomes" id="UP000287996">
    <property type="component" value="Unassembled WGS sequence"/>
</dbReference>
<dbReference type="OrthoDB" id="9786812at2"/>
<comment type="caution">
    <text evidence="6">The sequence shown here is derived from an EMBL/GenBank/DDBJ whole genome shotgun (WGS) entry which is preliminary data.</text>
</comment>
<accession>A0A432ZM14</accession>
<dbReference type="PRINTS" id="PR00097">
    <property type="entry name" value="ANTSNTHASEII"/>
</dbReference>
<dbReference type="PANTHER" id="PTHR43418:SF2">
    <property type="entry name" value="BIFUNCTIONAL PROTEIN TRPGD"/>
    <property type="match status" value="1"/>
</dbReference>
<feature type="domain" description="Glutamine amidotransferase" evidence="5">
    <location>
        <begin position="10"/>
        <end position="198"/>
    </location>
</feature>
<proteinExistence type="predicted"/>
<dbReference type="GO" id="GO:0004049">
    <property type="term" value="F:anthranilate synthase activity"/>
    <property type="evidence" value="ECO:0007669"/>
    <property type="project" value="UniProtKB-EC"/>
</dbReference>
<organism evidence="6 7">
    <name type="scientific">Idiomarina tyrosinivorans</name>
    <dbReference type="NCBI Taxonomy" id="1445662"/>
    <lineage>
        <taxon>Bacteria</taxon>
        <taxon>Pseudomonadati</taxon>
        <taxon>Pseudomonadota</taxon>
        <taxon>Gammaproteobacteria</taxon>
        <taxon>Alteromonadales</taxon>
        <taxon>Idiomarinaceae</taxon>
        <taxon>Idiomarina</taxon>
    </lineage>
</organism>
<keyword evidence="2" id="KW-0315">Glutamine amidotransferase</keyword>
<keyword evidence="7" id="KW-1185">Reference proteome</keyword>
<evidence type="ECO:0000256" key="1">
    <source>
        <dbReference type="ARBA" id="ARBA00012266"/>
    </source>
</evidence>
<dbReference type="PROSITE" id="PS51273">
    <property type="entry name" value="GATASE_TYPE_1"/>
    <property type="match status" value="1"/>
</dbReference>
<evidence type="ECO:0000256" key="3">
    <source>
        <dbReference type="ARBA" id="ARBA00023239"/>
    </source>
</evidence>
<dbReference type="GO" id="GO:0000162">
    <property type="term" value="P:L-tryptophan biosynthetic process"/>
    <property type="evidence" value="ECO:0007669"/>
    <property type="project" value="TreeGrafter"/>
</dbReference>
<evidence type="ECO:0000313" key="7">
    <source>
        <dbReference type="Proteomes" id="UP000287996"/>
    </source>
</evidence>
<reference evidence="6 7" key="1">
    <citation type="journal article" date="2011" name="Front. Microbiol.">
        <title>Genomic signatures of strain selection and enhancement in Bacillus atrophaeus var. globigii, a historical biowarfare simulant.</title>
        <authorList>
            <person name="Gibbons H.S."/>
            <person name="Broomall S.M."/>
            <person name="McNew L.A."/>
            <person name="Daligault H."/>
            <person name="Chapman C."/>
            <person name="Bruce D."/>
            <person name="Karavis M."/>
            <person name="Krepps M."/>
            <person name="McGregor P.A."/>
            <person name="Hong C."/>
            <person name="Park K.H."/>
            <person name="Akmal A."/>
            <person name="Feldman A."/>
            <person name="Lin J.S."/>
            <person name="Chang W.E."/>
            <person name="Higgs B.W."/>
            <person name="Demirev P."/>
            <person name="Lindquist J."/>
            <person name="Liem A."/>
            <person name="Fochler E."/>
            <person name="Read T.D."/>
            <person name="Tapia R."/>
            <person name="Johnson S."/>
            <person name="Bishop-Lilly K.A."/>
            <person name="Detter C."/>
            <person name="Han C."/>
            <person name="Sozhamannan S."/>
            <person name="Rosenzweig C.N."/>
            <person name="Skowronski E.W."/>
        </authorList>
    </citation>
    <scope>NUCLEOTIDE SEQUENCE [LARGE SCALE GENOMIC DNA]</scope>
    <source>
        <strain evidence="6 7">CC-PW-9</strain>
    </source>
</reference>
<dbReference type="GO" id="GO:0002047">
    <property type="term" value="P:phenazine biosynthetic process"/>
    <property type="evidence" value="ECO:0007669"/>
    <property type="project" value="TreeGrafter"/>
</dbReference>
<dbReference type="InterPro" id="IPR050472">
    <property type="entry name" value="Anth_synth/Amidotransfase"/>
</dbReference>
<dbReference type="InterPro" id="IPR006221">
    <property type="entry name" value="TrpG/PapA_dom"/>
</dbReference>
<gene>
    <name evidence="6" type="ORF">CWI84_09800</name>
</gene>